<dbReference type="GO" id="GO:0003700">
    <property type="term" value="F:DNA-binding transcription factor activity"/>
    <property type="evidence" value="ECO:0007669"/>
    <property type="project" value="InterPro"/>
</dbReference>
<reference evidence="6" key="1">
    <citation type="submission" date="2014-05" db="EMBL/GenBank/DDBJ databases">
        <title>The transcriptome of the halophilic microalga Tetraselmis sp. GSL018 isolated from the Great Salt Lake, Utah.</title>
        <authorList>
            <person name="Jinkerson R.E."/>
            <person name="D'Adamo S."/>
            <person name="Posewitz M.C."/>
        </authorList>
    </citation>
    <scope>NUCLEOTIDE SEQUENCE</scope>
    <source>
        <strain evidence="6">GSL018</strain>
    </source>
</reference>
<keyword evidence="3" id="KW-0539">Nucleus</keyword>
<keyword evidence="2" id="KW-0804">Transcription</keyword>
<evidence type="ECO:0000256" key="2">
    <source>
        <dbReference type="ARBA" id="ARBA00023163"/>
    </source>
</evidence>
<feature type="non-terminal residue" evidence="6">
    <location>
        <position position="319"/>
    </location>
</feature>
<gene>
    <name evidence="6" type="ORF">TSPGSL018_31442</name>
</gene>
<dbReference type="InterPro" id="IPR052483">
    <property type="entry name" value="bZIP_transcription_regulators"/>
</dbReference>
<evidence type="ECO:0000313" key="6">
    <source>
        <dbReference type="EMBL" id="JAC59417.1"/>
    </source>
</evidence>
<dbReference type="PANTHER" id="PTHR46391">
    <property type="entry name" value="BASIC LEUCINE ZIPPER 34"/>
    <property type="match status" value="1"/>
</dbReference>
<dbReference type="AlphaFoldDB" id="A0A061QG75"/>
<feature type="domain" description="BZIP" evidence="5">
    <location>
        <begin position="121"/>
        <end position="184"/>
    </location>
</feature>
<evidence type="ECO:0000256" key="1">
    <source>
        <dbReference type="ARBA" id="ARBA00023015"/>
    </source>
</evidence>
<keyword evidence="1" id="KW-0805">Transcription regulation</keyword>
<dbReference type="InterPro" id="IPR044759">
    <property type="entry name" value="bZIP_RF2"/>
</dbReference>
<dbReference type="PROSITE" id="PS00036">
    <property type="entry name" value="BZIP_BASIC"/>
    <property type="match status" value="1"/>
</dbReference>
<dbReference type="Pfam" id="PF00170">
    <property type="entry name" value="bZIP_1"/>
    <property type="match status" value="1"/>
</dbReference>
<protein>
    <submittedName>
        <fullName evidence="6">Bzip transcription factor family protein</fullName>
    </submittedName>
</protein>
<organism evidence="6">
    <name type="scientific">Tetraselmis sp. GSL018</name>
    <dbReference type="NCBI Taxonomy" id="582737"/>
    <lineage>
        <taxon>Eukaryota</taxon>
        <taxon>Viridiplantae</taxon>
        <taxon>Chlorophyta</taxon>
        <taxon>core chlorophytes</taxon>
        <taxon>Chlorodendrophyceae</taxon>
        <taxon>Chlorodendrales</taxon>
        <taxon>Chlorodendraceae</taxon>
        <taxon>Tetraselmis</taxon>
    </lineage>
</organism>
<dbReference type="PANTHER" id="PTHR46391:SF35">
    <property type="entry name" value="BASIC LEUCINE ZIPPER 34-LIKE ISOFORM X1"/>
    <property type="match status" value="1"/>
</dbReference>
<evidence type="ECO:0000256" key="4">
    <source>
        <dbReference type="SAM" id="MobiDB-lite"/>
    </source>
</evidence>
<dbReference type="EMBL" id="GBEZ01027959">
    <property type="protein sequence ID" value="JAC59417.1"/>
    <property type="molecule type" value="Transcribed_RNA"/>
</dbReference>
<dbReference type="PROSITE" id="PS50217">
    <property type="entry name" value="BZIP"/>
    <property type="match status" value="1"/>
</dbReference>
<dbReference type="Gene3D" id="1.20.5.170">
    <property type="match status" value="1"/>
</dbReference>
<feature type="region of interest" description="Disordered" evidence="4">
    <location>
        <begin position="219"/>
        <end position="319"/>
    </location>
</feature>
<feature type="compositionally biased region" description="Low complexity" evidence="4">
    <location>
        <begin position="236"/>
        <end position="258"/>
    </location>
</feature>
<evidence type="ECO:0000256" key="3">
    <source>
        <dbReference type="ARBA" id="ARBA00023242"/>
    </source>
</evidence>
<feature type="compositionally biased region" description="Pro residues" evidence="4">
    <location>
        <begin position="224"/>
        <end position="235"/>
    </location>
</feature>
<evidence type="ECO:0000259" key="5">
    <source>
        <dbReference type="PROSITE" id="PS50217"/>
    </source>
</evidence>
<sequence length="319" mass="35179">MNSSSRNSEDAGPSSHCFLSKPKHRKCASDTFAFVGGSREFDDWSFSVKDELPFGEPLQVLQEECQFQDDELRLPAEDVVGTTGEVQRDALESQGHPSGVKQETEKGCMDPGQEEAEKEADPKRARRILANRQSAQRSRLRKLQYTAELEKTVELLNEEISQLGPQVAALRNQRQNLTVKNHSLRERIGALIQETAYKDQMNAALRLEVERLKRQREGGATALPQPPPPQPPQPQPQILAGHANPLAHLPAAAPPHAAGSARLCHPRLQPGAMPTQPLASHLQGQQQHIAGRSGYLVMPQQPQQQQQDLAALNRAQGAD</sequence>
<dbReference type="InterPro" id="IPR004827">
    <property type="entry name" value="bZIP"/>
</dbReference>
<accession>A0A061QG75</accession>
<dbReference type="SMART" id="SM00338">
    <property type="entry name" value="BRLZ"/>
    <property type="match status" value="1"/>
</dbReference>
<name>A0A061QG75_9CHLO</name>
<dbReference type="SUPFAM" id="SSF57959">
    <property type="entry name" value="Leucine zipper domain"/>
    <property type="match status" value="1"/>
</dbReference>
<proteinExistence type="predicted"/>
<dbReference type="InterPro" id="IPR046347">
    <property type="entry name" value="bZIP_sf"/>
</dbReference>
<dbReference type="CDD" id="cd14703">
    <property type="entry name" value="bZIP_plant_RF2"/>
    <property type="match status" value="1"/>
</dbReference>
<feature type="region of interest" description="Disordered" evidence="4">
    <location>
        <begin position="1"/>
        <end position="24"/>
    </location>
</feature>
<feature type="region of interest" description="Disordered" evidence="4">
    <location>
        <begin position="76"/>
        <end position="125"/>
    </location>
</feature>